<dbReference type="EMBL" id="JALD01000049">
    <property type="protein sequence ID" value="EUD10702.1"/>
    <property type="molecule type" value="Genomic_DNA"/>
</dbReference>
<dbReference type="AlphaFoldDB" id="A0AAV3M4W7"/>
<reference evidence="1 2" key="1">
    <citation type="submission" date="2014-01" db="EMBL/GenBank/DDBJ databases">
        <authorList>
            <person name="Durkin A.S."/>
            <person name="McCorrison J."/>
            <person name="Torralba M."/>
            <person name="Gillis M."/>
            <person name="Haft D.H."/>
            <person name="Methe B."/>
            <person name="Sutton G."/>
            <person name="Nelson K.E."/>
        </authorList>
    </citation>
    <scope>NUCLEOTIDE SEQUENCE [LARGE SCALE GENOMIC DNA]</scope>
    <source>
        <strain evidence="1 2">205/92</strain>
    </source>
</reference>
<proteinExistence type="predicted"/>
<accession>A0AAV3M4W7</accession>
<evidence type="ECO:0000313" key="2">
    <source>
        <dbReference type="Proteomes" id="UP000022311"/>
    </source>
</evidence>
<organism evidence="1 2">
    <name type="scientific">Providencia alcalifaciens 205/92</name>
    <dbReference type="NCBI Taxonomy" id="1256988"/>
    <lineage>
        <taxon>Bacteria</taxon>
        <taxon>Pseudomonadati</taxon>
        <taxon>Pseudomonadota</taxon>
        <taxon>Gammaproteobacteria</taxon>
        <taxon>Enterobacterales</taxon>
        <taxon>Morganellaceae</taxon>
        <taxon>Providencia</taxon>
    </lineage>
</organism>
<protein>
    <submittedName>
        <fullName evidence="1">Uncharacterized protein</fullName>
    </submittedName>
</protein>
<name>A0AAV3M4W7_9GAMM</name>
<dbReference type="Proteomes" id="UP000022311">
    <property type="component" value="Unassembled WGS sequence"/>
</dbReference>
<evidence type="ECO:0000313" key="1">
    <source>
        <dbReference type="EMBL" id="EUD10702.1"/>
    </source>
</evidence>
<comment type="caution">
    <text evidence="1">The sequence shown here is derived from an EMBL/GenBank/DDBJ whole genome shotgun (WGS) entry which is preliminary data.</text>
</comment>
<gene>
    <name evidence="1" type="ORF">HMPREF1563_1873</name>
</gene>
<sequence length="41" mass="4765">MLDDRGQRQIFHMSGDNFSLYIEIIPQDQKIFSDPAKILAL</sequence>